<dbReference type="Proteomes" id="UP000177905">
    <property type="component" value="Unassembled WGS sequence"/>
</dbReference>
<organism evidence="1 2">
    <name type="scientific">candidate division WOR-1 bacterium RIFOXYB2_FULL_36_35</name>
    <dbReference type="NCBI Taxonomy" id="1802578"/>
    <lineage>
        <taxon>Bacteria</taxon>
        <taxon>Bacillati</taxon>
        <taxon>Saganbacteria</taxon>
    </lineage>
</organism>
<proteinExistence type="predicted"/>
<name>A0A1F4S3P6_UNCSA</name>
<dbReference type="Gene3D" id="1.10.10.1150">
    <property type="entry name" value="Coenzyme PQQ synthesis protein D (PqqD)"/>
    <property type="match status" value="1"/>
</dbReference>
<evidence type="ECO:0008006" key="3">
    <source>
        <dbReference type="Google" id="ProtNLM"/>
    </source>
</evidence>
<evidence type="ECO:0000313" key="1">
    <source>
        <dbReference type="EMBL" id="OGC15061.1"/>
    </source>
</evidence>
<reference evidence="1 2" key="1">
    <citation type="journal article" date="2016" name="Nat. Commun.">
        <title>Thousands of microbial genomes shed light on interconnected biogeochemical processes in an aquifer system.</title>
        <authorList>
            <person name="Anantharaman K."/>
            <person name="Brown C.T."/>
            <person name="Hug L.A."/>
            <person name="Sharon I."/>
            <person name="Castelle C.J."/>
            <person name="Probst A.J."/>
            <person name="Thomas B.C."/>
            <person name="Singh A."/>
            <person name="Wilkins M.J."/>
            <person name="Karaoz U."/>
            <person name="Brodie E.L."/>
            <person name="Williams K.H."/>
            <person name="Hubbard S.S."/>
            <person name="Banfield J.F."/>
        </authorList>
    </citation>
    <scope>NUCLEOTIDE SEQUENCE [LARGE SCALE GENOMIC DNA]</scope>
</reference>
<protein>
    <recommendedName>
        <fullName evidence="3">Pyrroloquinoline quinone biosynthesis protein PqqD</fullName>
    </recommendedName>
</protein>
<dbReference type="Pfam" id="PF05402">
    <property type="entry name" value="PqqD"/>
    <property type="match status" value="1"/>
</dbReference>
<dbReference type="EMBL" id="MEUA01000026">
    <property type="protein sequence ID" value="OGC15061.1"/>
    <property type="molecule type" value="Genomic_DNA"/>
</dbReference>
<gene>
    <name evidence="1" type="ORF">A2290_09170</name>
</gene>
<evidence type="ECO:0000313" key="2">
    <source>
        <dbReference type="Proteomes" id="UP000177905"/>
    </source>
</evidence>
<dbReference type="InterPro" id="IPR008792">
    <property type="entry name" value="PQQD"/>
</dbReference>
<dbReference type="InterPro" id="IPR041881">
    <property type="entry name" value="PqqD_sf"/>
</dbReference>
<sequence>MALNLDSIYMPSEKIVAREIEGELIIVPLMSGVGDMEDELFTLNDTGKEIWKRLDGNRSLKAIVDELIAEFDALREEIEKDVLGLASELVKRGMLVESH</sequence>
<comment type="caution">
    <text evidence="1">The sequence shown here is derived from an EMBL/GenBank/DDBJ whole genome shotgun (WGS) entry which is preliminary data.</text>
</comment>
<dbReference type="AlphaFoldDB" id="A0A1F4S3P6"/>
<accession>A0A1F4S3P6</accession>